<evidence type="ECO:0000313" key="3">
    <source>
        <dbReference type="Proteomes" id="UP001497482"/>
    </source>
</evidence>
<keyword evidence="3" id="KW-1185">Reference proteome</keyword>
<feature type="region of interest" description="Disordered" evidence="1">
    <location>
        <begin position="1"/>
        <end position="22"/>
    </location>
</feature>
<proteinExistence type="predicted"/>
<accession>A0AAV2L870</accession>
<organism evidence="2 3">
    <name type="scientific">Knipowitschia caucasica</name>
    <name type="common">Caucasian dwarf goby</name>
    <name type="synonym">Pomatoschistus caucasicus</name>
    <dbReference type="NCBI Taxonomy" id="637954"/>
    <lineage>
        <taxon>Eukaryota</taxon>
        <taxon>Metazoa</taxon>
        <taxon>Chordata</taxon>
        <taxon>Craniata</taxon>
        <taxon>Vertebrata</taxon>
        <taxon>Euteleostomi</taxon>
        <taxon>Actinopterygii</taxon>
        <taxon>Neopterygii</taxon>
        <taxon>Teleostei</taxon>
        <taxon>Neoteleostei</taxon>
        <taxon>Acanthomorphata</taxon>
        <taxon>Gobiaria</taxon>
        <taxon>Gobiiformes</taxon>
        <taxon>Gobioidei</taxon>
        <taxon>Gobiidae</taxon>
        <taxon>Gobiinae</taxon>
        <taxon>Knipowitschia</taxon>
    </lineage>
</organism>
<protein>
    <submittedName>
        <fullName evidence="2">Uncharacterized protein</fullName>
    </submittedName>
</protein>
<reference evidence="2 3" key="1">
    <citation type="submission" date="2024-04" db="EMBL/GenBank/DDBJ databases">
        <authorList>
            <person name="Waldvogel A.-M."/>
            <person name="Schoenle A."/>
        </authorList>
    </citation>
    <scope>NUCLEOTIDE SEQUENCE [LARGE SCALE GENOMIC DNA]</scope>
</reference>
<name>A0AAV2L870_KNICA</name>
<gene>
    <name evidence="2" type="ORF">KC01_LOCUS26932</name>
</gene>
<feature type="region of interest" description="Disordered" evidence="1">
    <location>
        <begin position="120"/>
        <end position="163"/>
    </location>
</feature>
<sequence>MGFVTSRTSASHVLSKPPRSLGEATPALLPAGACSFGEDFDSCRRPIKSSHRVVGESKLRSLCNLDRLSPNSSWTIRVQRHIRTTQRKWELFSGRRTHGAHGVITACVALEQHLSCSRQQGPDLQRRVRVSGASPGDSCRGPALISTRPDEEEGAHPPQSTDL</sequence>
<dbReference type="Proteomes" id="UP001497482">
    <property type="component" value="Chromosome 22"/>
</dbReference>
<feature type="compositionally biased region" description="Polar residues" evidence="1">
    <location>
        <begin position="1"/>
        <end position="12"/>
    </location>
</feature>
<dbReference type="EMBL" id="OZ035844">
    <property type="protein sequence ID" value="CAL1598565.1"/>
    <property type="molecule type" value="Genomic_DNA"/>
</dbReference>
<dbReference type="AlphaFoldDB" id="A0AAV2L870"/>
<evidence type="ECO:0000313" key="2">
    <source>
        <dbReference type="EMBL" id="CAL1598565.1"/>
    </source>
</evidence>
<evidence type="ECO:0000256" key="1">
    <source>
        <dbReference type="SAM" id="MobiDB-lite"/>
    </source>
</evidence>